<accession>A0A545UQY8</accession>
<keyword evidence="1" id="KW-0472">Membrane</keyword>
<evidence type="ECO:0000313" key="3">
    <source>
        <dbReference type="Proteomes" id="UP000315783"/>
    </source>
</evidence>
<dbReference type="AlphaFoldDB" id="A0A545UQY8"/>
<gene>
    <name evidence="2" type="ORF">IF1G_09462</name>
</gene>
<dbReference type="Proteomes" id="UP000315783">
    <property type="component" value="Unassembled WGS sequence"/>
</dbReference>
<keyword evidence="3" id="KW-1185">Reference proteome</keyword>
<protein>
    <submittedName>
        <fullName evidence="2">Uncharacterized protein</fullName>
    </submittedName>
</protein>
<feature type="transmembrane region" description="Helical" evidence="1">
    <location>
        <begin position="33"/>
        <end position="59"/>
    </location>
</feature>
<sequence length="233" mass="26542">MYTEVHTVYLDWQLESPGPMENSNAPYRDATGYVVGGVLLSWAMGGAFSYFLSFSFLLVTVLETWSATTEIGPATLHSGNYKLRLTFVPRFITASIWRRAEQVRLQGLQALLGKNSVGRTGRPSKAGTRKQATELSPHVRHLICFLGGRNHSLRWSSFDDAKTRTDRDGHQDRVRQKQPSSDLYYRKNNARMYFRVIGQSNFEYCTTWFIFEFILGFIDPAVGRPSYAPRPVV</sequence>
<keyword evidence="1" id="KW-0812">Transmembrane</keyword>
<name>A0A545UQY8_9HYPO</name>
<comment type="caution">
    <text evidence="2">The sequence shown here is derived from an EMBL/GenBank/DDBJ whole genome shotgun (WGS) entry which is preliminary data.</text>
</comment>
<keyword evidence="1" id="KW-1133">Transmembrane helix</keyword>
<evidence type="ECO:0000313" key="2">
    <source>
        <dbReference type="EMBL" id="TQV91877.1"/>
    </source>
</evidence>
<reference evidence="2 3" key="1">
    <citation type="journal article" date="2019" name="Appl. Microbiol. Biotechnol.">
        <title>Genome sequence of Isaria javanica and comparative genome analysis insights into family S53 peptidase evolution in fungal entomopathogens.</title>
        <authorList>
            <person name="Lin R."/>
            <person name="Zhang X."/>
            <person name="Xin B."/>
            <person name="Zou M."/>
            <person name="Gao Y."/>
            <person name="Qin F."/>
            <person name="Hu Q."/>
            <person name="Xie B."/>
            <person name="Cheng X."/>
        </authorList>
    </citation>
    <scope>NUCLEOTIDE SEQUENCE [LARGE SCALE GENOMIC DNA]</scope>
    <source>
        <strain evidence="2 3">IJ1G</strain>
    </source>
</reference>
<dbReference type="EMBL" id="SPUK01000017">
    <property type="protein sequence ID" value="TQV91877.1"/>
    <property type="molecule type" value="Genomic_DNA"/>
</dbReference>
<evidence type="ECO:0000256" key="1">
    <source>
        <dbReference type="SAM" id="Phobius"/>
    </source>
</evidence>
<organism evidence="2 3">
    <name type="scientific">Cordyceps javanica</name>
    <dbReference type="NCBI Taxonomy" id="43265"/>
    <lineage>
        <taxon>Eukaryota</taxon>
        <taxon>Fungi</taxon>
        <taxon>Dikarya</taxon>
        <taxon>Ascomycota</taxon>
        <taxon>Pezizomycotina</taxon>
        <taxon>Sordariomycetes</taxon>
        <taxon>Hypocreomycetidae</taxon>
        <taxon>Hypocreales</taxon>
        <taxon>Cordycipitaceae</taxon>
        <taxon>Cordyceps</taxon>
    </lineage>
</organism>
<proteinExistence type="predicted"/>